<dbReference type="GO" id="GO:0016435">
    <property type="term" value="F:rRNA (guanine) methyltransferase activity"/>
    <property type="evidence" value="ECO:0007669"/>
    <property type="project" value="InterPro"/>
</dbReference>
<feature type="domain" description="Methyltransferase type 11" evidence="10">
    <location>
        <begin position="54"/>
        <end position="152"/>
    </location>
</feature>
<evidence type="ECO:0000313" key="13">
    <source>
        <dbReference type="Proteomes" id="UP000789342"/>
    </source>
</evidence>
<gene>
    <name evidence="12" type="ORF">AMORRO_LOCUS1209</name>
</gene>
<dbReference type="FunFam" id="3.40.50.150:FF:000017">
    <property type="entry name" value="probable 18S rRNA (Guanine-N(7))-methyltransferase"/>
    <property type="match status" value="1"/>
</dbReference>
<name>A0A9N8VQ90_9GLOM</name>
<keyword evidence="13" id="KW-1185">Reference proteome</keyword>
<evidence type="ECO:0000256" key="5">
    <source>
        <dbReference type="ARBA" id="ARBA00022603"/>
    </source>
</evidence>
<evidence type="ECO:0000256" key="2">
    <source>
        <dbReference type="ARBA" id="ARBA00004496"/>
    </source>
</evidence>
<dbReference type="InterPro" id="IPR039769">
    <property type="entry name" value="Bud23-like"/>
</dbReference>
<evidence type="ECO:0000259" key="11">
    <source>
        <dbReference type="Pfam" id="PF12589"/>
    </source>
</evidence>
<evidence type="ECO:0000256" key="9">
    <source>
        <dbReference type="SAM" id="MobiDB-lite"/>
    </source>
</evidence>
<dbReference type="Gene3D" id="3.40.50.150">
    <property type="entry name" value="Vaccinia Virus protein VP39"/>
    <property type="match status" value="1"/>
</dbReference>
<organism evidence="12 13">
    <name type="scientific">Acaulospora morrowiae</name>
    <dbReference type="NCBI Taxonomy" id="94023"/>
    <lineage>
        <taxon>Eukaryota</taxon>
        <taxon>Fungi</taxon>
        <taxon>Fungi incertae sedis</taxon>
        <taxon>Mucoromycota</taxon>
        <taxon>Glomeromycotina</taxon>
        <taxon>Glomeromycetes</taxon>
        <taxon>Diversisporales</taxon>
        <taxon>Acaulosporaceae</taxon>
        <taxon>Acaulospora</taxon>
    </lineage>
</organism>
<comment type="caution">
    <text evidence="12">The sequence shown here is derived from an EMBL/GenBank/DDBJ whole genome shotgun (WGS) entry which is preliminary data.</text>
</comment>
<feature type="compositionally biased region" description="Basic and acidic residues" evidence="9">
    <location>
        <begin position="249"/>
        <end position="273"/>
    </location>
</feature>
<feature type="domain" description="18S rRNA (guanine(1575)-N(7))-methyltransferase Bud23 C-terminal" evidence="11">
    <location>
        <begin position="200"/>
        <end position="283"/>
    </location>
</feature>
<keyword evidence="7" id="KW-0949">S-adenosyl-L-methionine</keyword>
<dbReference type="InterPro" id="IPR029063">
    <property type="entry name" value="SAM-dependent_MTases_sf"/>
</dbReference>
<dbReference type="SUPFAM" id="SSF53335">
    <property type="entry name" value="S-adenosyl-L-methionine-dependent methyltransferases"/>
    <property type="match status" value="1"/>
</dbReference>
<dbReference type="AlphaFoldDB" id="A0A9N8VQ90"/>
<comment type="subcellular location">
    <subcellularLocation>
        <location evidence="2">Cytoplasm</location>
    </subcellularLocation>
    <subcellularLocation>
        <location evidence="1">Nucleus</location>
    </subcellularLocation>
</comment>
<evidence type="ECO:0000256" key="3">
    <source>
        <dbReference type="ARBA" id="ARBA00005547"/>
    </source>
</evidence>
<accession>A0A9N8VQ90</accession>
<evidence type="ECO:0000256" key="6">
    <source>
        <dbReference type="ARBA" id="ARBA00022679"/>
    </source>
</evidence>
<protein>
    <submittedName>
        <fullName evidence="12">16704_t:CDS:1</fullName>
    </submittedName>
</protein>
<dbReference type="Pfam" id="PF08241">
    <property type="entry name" value="Methyltransf_11"/>
    <property type="match status" value="1"/>
</dbReference>
<keyword evidence="5" id="KW-0489">Methyltransferase</keyword>
<evidence type="ECO:0000256" key="1">
    <source>
        <dbReference type="ARBA" id="ARBA00004123"/>
    </source>
</evidence>
<feature type="region of interest" description="Disordered" evidence="9">
    <location>
        <begin position="233"/>
        <end position="286"/>
    </location>
</feature>
<dbReference type="GO" id="GO:0070476">
    <property type="term" value="P:rRNA (guanine-N7)-methylation"/>
    <property type="evidence" value="ECO:0007669"/>
    <property type="project" value="InterPro"/>
</dbReference>
<dbReference type="Proteomes" id="UP000789342">
    <property type="component" value="Unassembled WGS sequence"/>
</dbReference>
<dbReference type="PANTHER" id="PTHR12734:SF0">
    <property type="entry name" value="18S RRNA (GUANINE-N(7))-METHYLTRANSFERASE-RELATED"/>
    <property type="match status" value="1"/>
</dbReference>
<dbReference type="CDD" id="cd02440">
    <property type="entry name" value="AdoMet_MTases"/>
    <property type="match status" value="1"/>
</dbReference>
<dbReference type="OrthoDB" id="2877at2759"/>
<evidence type="ECO:0000256" key="7">
    <source>
        <dbReference type="ARBA" id="ARBA00022691"/>
    </source>
</evidence>
<evidence type="ECO:0000256" key="8">
    <source>
        <dbReference type="ARBA" id="ARBA00023242"/>
    </source>
</evidence>
<sequence>MSRPEHQAPPEIYYNDDEAKKYTSNTRIQSVQAEMTYRALELLSLPENESSFLLDIGCGSGLSGEILDEEGYIWVGMDISPAMLQVALEREVEGDLFLQDVGQGMAFRPGTFDGAISISVLQWLCNADHTSHNPKTRLTRFFSTLYSSLRRGARAVFQFYPENDDQCELIMNTAMRCGFEGGLVVDYPNSKKAKKYFLCLFAGQSAPGVKQQMPKALGEDAESEPNTVVYSSRRINEQQHRKKGKQRKSIKERDWILHKKEVARMRGKKDVPMDSKYTGRKRNPKF</sequence>
<keyword evidence="4" id="KW-0963">Cytoplasm</keyword>
<reference evidence="12" key="1">
    <citation type="submission" date="2021-06" db="EMBL/GenBank/DDBJ databases">
        <authorList>
            <person name="Kallberg Y."/>
            <person name="Tangrot J."/>
            <person name="Rosling A."/>
        </authorList>
    </citation>
    <scope>NUCLEOTIDE SEQUENCE</scope>
    <source>
        <strain evidence="12">CL551</strain>
    </source>
</reference>
<proteinExistence type="inferred from homology"/>
<dbReference type="InterPro" id="IPR013216">
    <property type="entry name" value="Methyltransf_11"/>
</dbReference>
<dbReference type="GO" id="GO:0005737">
    <property type="term" value="C:cytoplasm"/>
    <property type="evidence" value="ECO:0007669"/>
    <property type="project" value="UniProtKB-SubCell"/>
</dbReference>
<dbReference type="GO" id="GO:0005730">
    <property type="term" value="C:nucleolus"/>
    <property type="evidence" value="ECO:0007669"/>
    <property type="project" value="TreeGrafter"/>
</dbReference>
<evidence type="ECO:0000313" key="12">
    <source>
        <dbReference type="EMBL" id="CAG8457086.1"/>
    </source>
</evidence>
<keyword evidence="8" id="KW-0539">Nucleus</keyword>
<dbReference type="Pfam" id="PF12589">
    <property type="entry name" value="WBS_methylT"/>
    <property type="match status" value="1"/>
</dbReference>
<dbReference type="PANTHER" id="PTHR12734">
    <property type="entry name" value="METHYLTRANSFERASE-RELATED"/>
    <property type="match status" value="1"/>
</dbReference>
<evidence type="ECO:0000259" key="10">
    <source>
        <dbReference type="Pfam" id="PF08241"/>
    </source>
</evidence>
<evidence type="ECO:0000256" key="4">
    <source>
        <dbReference type="ARBA" id="ARBA00022490"/>
    </source>
</evidence>
<dbReference type="InterPro" id="IPR022238">
    <property type="entry name" value="Bud23_C"/>
</dbReference>
<comment type="similarity">
    <text evidence="3">Belongs to the class I-like SAM-binding methyltransferase superfamily. BUD23/WBSCR22 family.</text>
</comment>
<dbReference type="EMBL" id="CAJVPV010000437">
    <property type="protein sequence ID" value="CAG8457086.1"/>
    <property type="molecule type" value="Genomic_DNA"/>
</dbReference>
<keyword evidence="6" id="KW-0808">Transferase</keyword>